<name>A0AAD8LXC1_9APIA</name>
<evidence type="ECO:0000256" key="6">
    <source>
        <dbReference type="ARBA" id="ARBA00022884"/>
    </source>
</evidence>
<dbReference type="AlphaFoldDB" id="A0AAD8LXC1"/>
<evidence type="ECO:0000256" key="8">
    <source>
        <dbReference type="ARBA" id="ARBA00047568"/>
    </source>
</evidence>
<accession>A0AAD8LXC1</accession>
<dbReference type="PANTHER" id="PTHR10335:SF17">
    <property type="entry name" value="FIBRILLARIN"/>
    <property type="match status" value="1"/>
</dbReference>
<dbReference type="GO" id="GO:1990259">
    <property type="term" value="F:histone H2AQ104 methyltransferase activity"/>
    <property type="evidence" value="ECO:0007669"/>
    <property type="project" value="TreeGrafter"/>
</dbReference>
<evidence type="ECO:0000256" key="1">
    <source>
        <dbReference type="ARBA" id="ARBA00010632"/>
    </source>
</evidence>
<evidence type="ECO:0000313" key="10">
    <source>
        <dbReference type="EMBL" id="KAK1353970.1"/>
    </source>
</evidence>
<dbReference type="PANTHER" id="PTHR10335">
    <property type="entry name" value="RRNA 2-O-METHYLTRANSFERASE FIBRILLARIN"/>
    <property type="match status" value="1"/>
</dbReference>
<keyword evidence="11" id="KW-1185">Reference proteome</keyword>
<feature type="domain" description="Nucleolar protein 58/56 N-terminal" evidence="9">
    <location>
        <begin position="105"/>
        <end position="174"/>
    </location>
</feature>
<keyword evidence="3" id="KW-0698">rRNA processing</keyword>
<evidence type="ECO:0000256" key="4">
    <source>
        <dbReference type="ARBA" id="ARBA00022603"/>
    </source>
</evidence>
<keyword evidence="5" id="KW-0808">Transferase</keyword>
<dbReference type="SMART" id="SM01206">
    <property type="entry name" value="Fibrillarin"/>
    <property type="match status" value="1"/>
</dbReference>
<evidence type="ECO:0000256" key="2">
    <source>
        <dbReference type="ARBA" id="ARBA00015190"/>
    </source>
</evidence>
<reference evidence="10" key="1">
    <citation type="submission" date="2023-02" db="EMBL/GenBank/DDBJ databases">
        <title>Genome of toxic invasive species Heracleum sosnowskyi carries increased number of genes despite the absence of recent whole-genome duplications.</title>
        <authorList>
            <person name="Schelkunov M."/>
            <person name="Shtratnikova V."/>
            <person name="Makarenko M."/>
            <person name="Klepikova A."/>
            <person name="Omelchenko D."/>
            <person name="Novikova G."/>
            <person name="Obukhova E."/>
            <person name="Bogdanov V."/>
            <person name="Penin A."/>
            <person name="Logacheva M."/>
        </authorList>
    </citation>
    <scope>NUCLEOTIDE SEQUENCE</scope>
    <source>
        <strain evidence="10">Hsosn_3</strain>
        <tissue evidence="10">Leaf</tissue>
    </source>
</reference>
<dbReference type="Gene3D" id="3.40.50.150">
    <property type="entry name" value="Vaccinia Virus protein VP39"/>
    <property type="match status" value="1"/>
</dbReference>
<gene>
    <name evidence="10" type="ORF">POM88_047226</name>
</gene>
<dbReference type="EMBL" id="JAUIZM010000011">
    <property type="protein sequence ID" value="KAK1353970.1"/>
    <property type="molecule type" value="Genomic_DNA"/>
</dbReference>
<keyword evidence="4" id="KW-0489">Methyltransferase</keyword>
<dbReference type="InterPro" id="IPR012974">
    <property type="entry name" value="NOP58/56_N"/>
</dbReference>
<dbReference type="Proteomes" id="UP001237642">
    <property type="component" value="Unassembled WGS sequence"/>
</dbReference>
<organism evidence="10 11">
    <name type="scientific">Heracleum sosnowskyi</name>
    <dbReference type="NCBI Taxonomy" id="360622"/>
    <lineage>
        <taxon>Eukaryota</taxon>
        <taxon>Viridiplantae</taxon>
        <taxon>Streptophyta</taxon>
        <taxon>Embryophyta</taxon>
        <taxon>Tracheophyta</taxon>
        <taxon>Spermatophyta</taxon>
        <taxon>Magnoliopsida</taxon>
        <taxon>eudicotyledons</taxon>
        <taxon>Gunneridae</taxon>
        <taxon>Pentapetalae</taxon>
        <taxon>asterids</taxon>
        <taxon>campanulids</taxon>
        <taxon>Apiales</taxon>
        <taxon>Apiaceae</taxon>
        <taxon>Apioideae</taxon>
        <taxon>apioid superclade</taxon>
        <taxon>Tordylieae</taxon>
        <taxon>Tordyliinae</taxon>
        <taxon>Heracleum</taxon>
    </lineage>
</organism>
<comment type="caution">
    <text evidence="10">The sequence shown here is derived from an EMBL/GenBank/DDBJ whole genome shotgun (WGS) entry which is preliminary data.</text>
</comment>
<dbReference type="Pfam" id="PF08156">
    <property type="entry name" value="NOP5NT"/>
    <property type="match status" value="1"/>
</dbReference>
<evidence type="ECO:0000256" key="5">
    <source>
        <dbReference type="ARBA" id="ARBA00022679"/>
    </source>
</evidence>
<reference evidence="10" key="2">
    <citation type="submission" date="2023-05" db="EMBL/GenBank/DDBJ databases">
        <authorList>
            <person name="Schelkunov M.I."/>
        </authorList>
    </citation>
    <scope>NUCLEOTIDE SEQUENCE</scope>
    <source>
        <strain evidence="10">Hsosn_3</strain>
        <tissue evidence="10">Leaf</tissue>
    </source>
</reference>
<comment type="similarity">
    <text evidence="1">Belongs to the methyltransferase superfamily. Fibrillarin family.</text>
</comment>
<dbReference type="InterPro" id="IPR000692">
    <property type="entry name" value="Fibrillarin"/>
</dbReference>
<proteinExistence type="inferred from homology"/>
<evidence type="ECO:0000259" key="9">
    <source>
        <dbReference type="Pfam" id="PF08156"/>
    </source>
</evidence>
<evidence type="ECO:0000313" key="11">
    <source>
        <dbReference type="Proteomes" id="UP001237642"/>
    </source>
</evidence>
<dbReference type="Pfam" id="PF01269">
    <property type="entry name" value="Fibrillarin"/>
    <property type="match status" value="1"/>
</dbReference>
<dbReference type="GO" id="GO:0000494">
    <property type="term" value="P:box C/D sno(s)RNA 3'-end processing"/>
    <property type="evidence" value="ECO:0007669"/>
    <property type="project" value="TreeGrafter"/>
</dbReference>
<dbReference type="GO" id="GO:0031428">
    <property type="term" value="C:box C/D methylation guide snoRNP complex"/>
    <property type="evidence" value="ECO:0007669"/>
    <property type="project" value="TreeGrafter"/>
</dbReference>
<protein>
    <recommendedName>
        <fullName evidence="2">rRNA 2'-O-methyltransferase fibrillarin</fullName>
    </recommendedName>
    <alternativeName>
        <fullName evidence="7">Histone-glutamine methyltransferase</fullName>
    </alternativeName>
</protein>
<dbReference type="GO" id="GO:0032040">
    <property type="term" value="C:small-subunit processome"/>
    <property type="evidence" value="ECO:0007669"/>
    <property type="project" value="TreeGrafter"/>
</dbReference>
<sequence>MSATLLEASLKQIETMKKAVRKSASAQSKLFRTQVKKAKAMAMAKQLSASAKCLDAASFKITKRKKRSDLFRRLRSDLPRRFPPKNGLCETFPSKKRLWDGLPTYYLFEFASGYALFYAHGWENLSSSNYVSHDKYISNFESPEKDINDIFTLKAFHPFSSTADALVQMNAISNSTVTPQLISFLVDNLPKRVDGKSSQALYGEELIYTQNEDGTEVEYKAWNPLRSKLAAAILLNWIVNNAAFYLKAGGHYMISTQANKIDLTGQGEDLFGDHHDWREFNPIELVMLEPIMREYVMAVGGFRVLEE</sequence>
<keyword evidence="6" id="KW-0694">RNA-binding</keyword>
<dbReference type="GO" id="GO:0003723">
    <property type="term" value="F:RNA binding"/>
    <property type="evidence" value="ECO:0007669"/>
    <property type="project" value="UniProtKB-KW"/>
</dbReference>
<dbReference type="GO" id="GO:0008649">
    <property type="term" value="F:rRNA methyltransferase activity"/>
    <property type="evidence" value="ECO:0007669"/>
    <property type="project" value="TreeGrafter"/>
</dbReference>
<dbReference type="InterPro" id="IPR029063">
    <property type="entry name" value="SAM-dependent_MTases_sf"/>
</dbReference>
<evidence type="ECO:0000256" key="3">
    <source>
        <dbReference type="ARBA" id="ARBA00022552"/>
    </source>
</evidence>
<evidence type="ECO:0000256" key="7">
    <source>
        <dbReference type="ARBA" id="ARBA00032245"/>
    </source>
</evidence>
<comment type="catalytic activity">
    <reaction evidence="8">
        <text>L-glutaminyl-[histone H2A] + S-adenosyl-L-methionine = N(5)-methyl-L-glutaminyl-[histone H2A] + S-adenosyl-L-homocysteine + H(+)</text>
        <dbReference type="Rhea" id="RHEA:50904"/>
        <dbReference type="Rhea" id="RHEA-COMP:12837"/>
        <dbReference type="Rhea" id="RHEA-COMP:12839"/>
        <dbReference type="ChEBI" id="CHEBI:15378"/>
        <dbReference type="ChEBI" id="CHEBI:30011"/>
        <dbReference type="ChEBI" id="CHEBI:57856"/>
        <dbReference type="ChEBI" id="CHEBI:59789"/>
        <dbReference type="ChEBI" id="CHEBI:61891"/>
    </reaction>
</comment>